<organism evidence="2 3">
    <name type="scientific">Candidatus Desantisbacteria bacterium CG1_02_38_46</name>
    <dbReference type="NCBI Taxonomy" id="1817893"/>
    <lineage>
        <taxon>Bacteria</taxon>
        <taxon>Candidatus Desantisiibacteriota</taxon>
    </lineage>
</organism>
<accession>A0A1J4SDI4</accession>
<feature type="domain" description="Methylene-tetrahydrofolate reductase C-terminal-like" evidence="1">
    <location>
        <begin position="110"/>
        <end position="203"/>
    </location>
</feature>
<dbReference type="PANTHER" id="PTHR38755">
    <property type="entry name" value="5,10-METHYLENETETRAHYDROFOLATE REDUCTASE"/>
    <property type="match status" value="1"/>
</dbReference>
<reference evidence="2 3" key="1">
    <citation type="journal article" date="2016" name="Environ. Microbiol.">
        <title>Genomic resolution of a cold subsurface aquifer community provides metabolic insights for novel microbes adapted to high CO concentrations.</title>
        <authorList>
            <person name="Probst A.J."/>
            <person name="Castelle C.J."/>
            <person name="Singh A."/>
            <person name="Brown C.T."/>
            <person name="Anantharaman K."/>
            <person name="Sharon I."/>
            <person name="Hug L.A."/>
            <person name="Burstein D."/>
            <person name="Emerson J.B."/>
            <person name="Thomas B.C."/>
            <person name="Banfield J.F."/>
        </authorList>
    </citation>
    <scope>NUCLEOTIDE SEQUENCE [LARGE SCALE GENOMIC DNA]</scope>
    <source>
        <strain evidence="2">CG1_02_38_46</strain>
    </source>
</reference>
<evidence type="ECO:0000313" key="3">
    <source>
        <dbReference type="Proteomes" id="UP000182278"/>
    </source>
</evidence>
<dbReference type="EMBL" id="MNUO01000109">
    <property type="protein sequence ID" value="OIN96158.1"/>
    <property type="molecule type" value="Genomic_DNA"/>
</dbReference>
<proteinExistence type="predicted"/>
<sequence>MIITEQKPFEEILKNLEGESKIFIVGCKLCATLCQTGGEEQVKEMKEKLEKEGKIVTGWVIIDPPCHILETKKVLREKESEVNSADAMLVLACGGGAQAVREASNKNTHPGCNTLFLGVIERFGQFSERCSLCTECVLEKTKGLCPITLCTKGLLNGPCGGAKEGKCEVDPEKDCGWQLIYKHLQELGKLELLKEFQPAKDYSKLMKPHKRILERKT</sequence>
<comment type="caution">
    <text evidence="2">The sequence shown here is derived from an EMBL/GenBank/DDBJ whole genome shotgun (WGS) entry which is preliminary data.</text>
</comment>
<dbReference type="InterPro" id="IPR022026">
    <property type="entry name" value="DUF5981"/>
</dbReference>
<dbReference type="AlphaFoldDB" id="A0A1J4SDI4"/>
<dbReference type="Pfam" id="PF12225">
    <property type="entry name" value="DUF5981"/>
    <property type="match status" value="1"/>
</dbReference>
<gene>
    <name evidence="2" type="ORF">AUJ66_07205</name>
</gene>
<dbReference type="PANTHER" id="PTHR38755:SF1">
    <property type="entry name" value="METHYLENE-TETRAHYDROFOLATE REDUCTASE C-TERMINAL DOMAIN-CONTAINING PROTEIN"/>
    <property type="match status" value="1"/>
</dbReference>
<dbReference type="Proteomes" id="UP000182278">
    <property type="component" value="Unassembled WGS sequence"/>
</dbReference>
<dbReference type="STRING" id="1817893.AUJ66_07205"/>
<protein>
    <submittedName>
        <fullName evidence="2">5,10-methylenetetrahydrofolate reductase</fullName>
    </submittedName>
</protein>
<name>A0A1J4SDI4_9BACT</name>
<evidence type="ECO:0000313" key="2">
    <source>
        <dbReference type="EMBL" id="OIN96158.1"/>
    </source>
</evidence>
<evidence type="ECO:0000259" key="1">
    <source>
        <dbReference type="Pfam" id="PF12225"/>
    </source>
</evidence>